<gene>
    <name evidence="11" type="primary">RIB1</name>
    <name evidence="11" type="ORF">MCUN1_000724</name>
</gene>
<feature type="compositionally biased region" description="Basic and acidic residues" evidence="9">
    <location>
        <begin position="89"/>
        <end position="101"/>
    </location>
</feature>
<feature type="region of interest" description="Disordered" evidence="9">
    <location>
        <begin position="73"/>
        <end position="136"/>
    </location>
</feature>
<sequence>MAHRVTEADLGVLEMLTGDAAPSGTDFSDSRAAGDPRKPLACVAALRRPAIDPLLLAASLTSNPEMTRHHFHHTFSGDAASHSRSRQMRVSERLRMEEQGESHVAAPAPKTISPPSQSGSSTPTYPYPSQQAPYSVRMQRKREQEEILREKQRRAAAAALAANKASLEPLEVSCLGRTRVPTPHGEIFVHLYRNNRDNKEHLALVADPAQNDASLQKLQDEGLLARPRHLRSRSLDAVWFEGETVMERLVRGAYVGRLQPDVQNASQAPVASAYESDQSDYPTPLVRIHSECYTGETIGSQRCDCGEQLDEALRLICTSQSVDKNGLPVPPRGVIVYMRQEGRGIGLLDKLLAYNLQDMGHDTVAANVLLGHEPDARRYDISSEILRDLGVDACRLLTNNPDKMKALSDENITVHDRVEMVPRAWKDDDAPSDIAERRAGATLGGASATRGHDLEKYLRTKVERMGHMLTLPTEAGP</sequence>
<evidence type="ECO:0000256" key="3">
    <source>
        <dbReference type="ARBA" id="ARBA00012762"/>
    </source>
</evidence>
<dbReference type="PANTHER" id="PTHR21327:SF29">
    <property type="entry name" value="GTP CYCLOHYDROLASE-2"/>
    <property type="match status" value="1"/>
</dbReference>
<evidence type="ECO:0000256" key="8">
    <source>
        <dbReference type="ARBA" id="ARBA00049295"/>
    </source>
</evidence>
<keyword evidence="7" id="KW-0342">GTP-binding</keyword>
<organism evidence="11 12">
    <name type="scientific">Malassezia cuniculi</name>
    <dbReference type="NCBI Taxonomy" id="948313"/>
    <lineage>
        <taxon>Eukaryota</taxon>
        <taxon>Fungi</taxon>
        <taxon>Dikarya</taxon>
        <taxon>Basidiomycota</taxon>
        <taxon>Ustilaginomycotina</taxon>
        <taxon>Malasseziomycetes</taxon>
        <taxon>Malasseziales</taxon>
        <taxon>Malasseziaceae</taxon>
        <taxon>Malassezia</taxon>
    </lineage>
</organism>
<comment type="similarity">
    <text evidence="2">Belongs to the GTP cyclohydrolase II family.</text>
</comment>
<dbReference type="SUPFAM" id="SSF142695">
    <property type="entry name" value="RibA-like"/>
    <property type="match status" value="2"/>
</dbReference>
<evidence type="ECO:0000256" key="2">
    <source>
        <dbReference type="ARBA" id="ARBA00008131"/>
    </source>
</evidence>
<evidence type="ECO:0000313" key="12">
    <source>
        <dbReference type="Proteomes" id="UP001219933"/>
    </source>
</evidence>
<dbReference type="AlphaFoldDB" id="A0AAF0J565"/>
<evidence type="ECO:0000259" key="10">
    <source>
        <dbReference type="Pfam" id="PF00925"/>
    </source>
</evidence>
<reference evidence="11" key="1">
    <citation type="submission" date="2023-03" db="EMBL/GenBank/DDBJ databases">
        <title>Mating type loci evolution in Malassezia.</title>
        <authorList>
            <person name="Coelho M.A."/>
        </authorList>
    </citation>
    <scope>NUCLEOTIDE SEQUENCE</scope>
    <source>
        <strain evidence="11">CBS 11721</strain>
    </source>
</reference>
<keyword evidence="6 11" id="KW-0378">Hydrolase</keyword>
<comment type="pathway">
    <text evidence="1">Cofactor biosynthesis; riboflavin biosynthesis.</text>
</comment>
<evidence type="ECO:0000256" key="4">
    <source>
        <dbReference type="ARBA" id="ARBA00022619"/>
    </source>
</evidence>
<protein>
    <recommendedName>
        <fullName evidence="3">GTP cyclohydrolase II</fullName>
        <ecNumber evidence="3">3.5.4.25</ecNumber>
    </recommendedName>
</protein>
<dbReference type="EC" id="3.5.4.25" evidence="3"/>
<evidence type="ECO:0000256" key="9">
    <source>
        <dbReference type="SAM" id="MobiDB-lite"/>
    </source>
</evidence>
<dbReference type="GO" id="GO:0009231">
    <property type="term" value="P:riboflavin biosynthetic process"/>
    <property type="evidence" value="ECO:0007669"/>
    <property type="project" value="UniProtKB-KW"/>
</dbReference>
<name>A0AAF0J565_9BASI</name>
<dbReference type="NCBIfam" id="NF001591">
    <property type="entry name" value="PRK00393.1"/>
    <property type="match status" value="1"/>
</dbReference>
<dbReference type="PANTHER" id="PTHR21327">
    <property type="entry name" value="GTP CYCLOHYDROLASE II-RELATED"/>
    <property type="match status" value="1"/>
</dbReference>
<feature type="compositionally biased region" description="Low complexity" evidence="9">
    <location>
        <begin position="113"/>
        <end position="131"/>
    </location>
</feature>
<feature type="domain" description="GTP cyclohydrolase II" evidence="10">
    <location>
        <begin position="278"/>
        <end position="418"/>
    </location>
</feature>
<dbReference type="InterPro" id="IPR000926">
    <property type="entry name" value="RibA"/>
</dbReference>
<evidence type="ECO:0000256" key="5">
    <source>
        <dbReference type="ARBA" id="ARBA00022741"/>
    </source>
</evidence>
<keyword evidence="4" id="KW-0686">Riboflavin biosynthesis</keyword>
<dbReference type="Pfam" id="PF00925">
    <property type="entry name" value="GTP_cyclohydro2"/>
    <property type="match status" value="1"/>
</dbReference>
<evidence type="ECO:0000256" key="6">
    <source>
        <dbReference type="ARBA" id="ARBA00022801"/>
    </source>
</evidence>
<dbReference type="CDD" id="cd00641">
    <property type="entry name" value="GTP_cyclohydro2"/>
    <property type="match status" value="1"/>
</dbReference>
<keyword evidence="5" id="KW-0547">Nucleotide-binding</keyword>
<dbReference type="InterPro" id="IPR036144">
    <property type="entry name" value="RibA-like_sf"/>
</dbReference>
<dbReference type="Gene3D" id="3.40.50.10990">
    <property type="entry name" value="GTP cyclohydrolase II"/>
    <property type="match status" value="1"/>
</dbReference>
<evidence type="ECO:0000313" key="11">
    <source>
        <dbReference type="EMBL" id="WFD33898.1"/>
    </source>
</evidence>
<accession>A0AAF0J565</accession>
<comment type="catalytic activity">
    <reaction evidence="8">
        <text>GTP + 4 H2O = 2,5-diamino-6-hydroxy-4-(5-phosphoribosylamino)-pyrimidine + formate + 2 phosphate + 3 H(+)</text>
        <dbReference type="Rhea" id="RHEA:23704"/>
        <dbReference type="ChEBI" id="CHEBI:15377"/>
        <dbReference type="ChEBI" id="CHEBI:15378"/>
        <dbReference type="ChEBI" id="CHEBI:15740"/>
        <dbReference type="ChEBI" id="CHEBI:37565"/>
        <dbReference type="ChEBI" id="CHEBI:43474"/>
        <dbReference type="ChEBI" id="CHEBI:58614"/>
        <dbReference type="EC" id="3.5.4.25"/>
    </reaction>
</comment>
<evidence type="ECO:0000256" key="1">
    <source>
        <dbReference type="ARBA" id="ARBA00005104"/>
    </source>
</evidence>
<dbReference type="InterPro" id="IPR032677">
    <property type="entry name" value="GTP_cyclohydro_II"/>
</dbReference>
<evidence type="ECO:0000256" key="7">
    <source>
        <dbReference type="ARBA" id="ARBA00023134"/>
    </source>
</evidence>
<proteinExistence type="inferred from homology"/>
<dbReference type="GO" id="GO:0005525">
    <property type="term" value="F:GTP binding"/>
    <property type="evidence" value="ECO:0007669"/>
    <property type="project" value="UniProtKB-KW"/>
</dbReference>
<keyword evidence="12" id="KW-1185">Reference proteome</keyword>
<dbReference type="GO" id="GO:0003935">
    <property type="term" value="F:GTP cyclohydrolase II activity"/>
    <property type="evidence" value="ECO:0007669"/>
    <property type="project" value="UniProtKB-EC"/>
</dbReference>
<dbReference type="EMBL" id="CP119877">
    <property type="protein sequence ID" value="WFD33898.1"/>
    <property type="molecule type" value="Genomic_DNA"/>
</dbReference>
<dbReference type="Proteomes" id="UP001219933">
    <property type="component" value="Chromosome 1"/>
</dbReference>